<dbReference type="EMBL" id="AEXN01000023">
    <property type="protein sequence ID" value="EGC83928.1"/>
    <property type="molecule type" value="Genomic_DNA"/>
</dbReference>
<accession>F0H0Y2</accession>
<evidence type="ECO:0000313" key="1">
    <source>
        <dbReference type="EMBL" id="EGC83928.1"/>
    </source>
</evidence>
<gene>
    <name evidence="1" type="ORF">HMPREF9246_1799</name>
</gene>
<comment type="caution">
    <text evidence="1">The sequence shown here is derived from an EMBL/GenBank/DDBJ whole genome shotgun (WGS) entry which is preliminary data.</text>
</comment>
<reference evidence="1 2" key="1">
    <citation type="submission" date="2011-01" db="EMBL/GenBank/DDBJ databases">
        <authorList>
            <person name="Durkin A.S."/>
            <person name="Madupu R."/>
            <person name="Torralba M."/>
            <person name="Gillis M."/>
            <person name="Methe B."/>
            <person name="Sutton G."/>
            <person name="Nelson K.E."/>
        </authorList>
    </citation>
    <scope>NUCLEOTIDE SEQUENCE [LARGE SCALE GENOMIC DNA]</scope>
    <source>
        <strain evidence="1 2">ACS-025-V-Sch4</strain>
    </source>
</reference>
<evidence type="ECO:0000313" key="2">
    <source>
        <dbReference type="Proteomes" id="UP000005277"/>
    </source>
</evidence>
<proteinExistence type="predicted"/>
<dbReference type="RefSeq" id="WP_004817392.1">
    <property type="nucleotide sequence ID" value="NZ_AEXN01000023.1"/>
</dbReference>
<sequence>MKIFKAIKNRWEKFLKNLAEENKKSFGDQKLDCCTMNKKEYKIKK</sequence>
<protein>
    <submittedName>
        <fullName evidence="1">Uncharacterized protein</fullName>
    </submittedName>
</protein>
<name>F0H0Y2_9FIRM</name>
<dbReference type="Proteomes" id="UP000005277">
    <property type="component" value="Unassembled WGS sequence"/>
</dbReference>
<organism evidence="1 2">
    <name type="scientific">Anaerococcus hydrogenalis ACS-025-V-Sch4</name>
    <dbReference type="NCBI Taxonomy" id="879306"/>
    <lineage>
        <taxon>Bacteria</taxon>
        <taxon>Bacillati</taxon>
        <taxon>Bacillota</taxon>
        <taxon>Tissierellia</taxon>
        <taxon>Tissierellales</taxon>
        <taxon>Peptoniphilaceae</taxon>
        <taxon>Anaerococcus</taxon>
    </lineage>
</organism>
<dbReference type="AlphaFoldDB" id="F0H0Y2"/>
<keyword evidence="2" id="KW-1185">Reference proteome</keyword>
<dbReference type="NCBIfam" id="NF040898">
    <property type="entry name" value="CC_mini_metal"/>
    <property type="match status" value="1"/>
</dbReference>